<sequence length="101" mass="11280">MSFPSFSLLLFCSNFLLLPILTYSKEACEGAQFAQMPCRCCKMDCWYSVAGSAMHQLGHVPGEAGEREALATLRLIRACMIAECTPLCAHNLMQKRMSRQN</sequence>
<name>A0ABD2IVB5_HETSC</name>
<feature type="signal peptide" evidence="1">
    <location>
        <begin position="1"/>
        <end position="24"/>
    </location>
</feature>
<evidence type="ECO:0008006" key="4">
    <source>
        <dbReference type="Google" id="ProtNLM"/>
    </source>
</evidence>
<dbReference type="EMBL" id="JBICCN010000254">
    <property type="protein sequence ID" value="KAL3083191.1"/>
    <property type="molecule type" value="Genomic_DNA"/>
</dbReference>
<keyword evidence="1" id="KW-0732">Signal</keyword>
<proteinExistence type="predicted"/>
<dbReference type="AlphaFoldDB" id="A0ABD2IVB5"/>
<accession>A0ABD2IVB5</accession>
<gene>
    <name evidence="2" type="ORF">niasHS_010993</name>
</gene>
<feature type="chain" id="PRO_5044858595" description="Secreted protein" evidence="1">
    <location>
        <begin position="25"/>
        <end position="101"/>
    </location>
</feature>
<evidence type="ECO:0000256" key="1">
    <source>
        <dbReference type="SAM" id="SignalP"/>
    </source>
</evidence>
<dbReference type="Proteomes" id="UP001620645">
    <property type="component" value="Unassembled WGS sequence"/>
</dbReference>
<evidence type="ECO:0000313" key="2">
    <source>
        <dbReference type="EMBL" id="KAL3083191.1"/>
    </source>
</evidence>
<evidence type="ECO:0000313" key="3">
    <source>
        <dbReference type="Proteomes" id="UP001620645"/>
    </source>
</evidence>
<protein>
    <recommendedName>
        <fullName evidence="4">Secreted protein</fullName>
    </recommendedName>
</protein>
<keyword evidence="3" id="KW-1185">Reference proteome</keyword>
<organism evidence="2 3">
    <name type="scientific">Heterodera schachtii</name>
    <name type="common">Sugarbeet cyst nematode worm</name>
    <name type="synonym">Tylenchus schachtii</name>
    <dbReference type="NCBI Taxonomy" id="97005"/>
    <lineage>
        <taxon>Eukaryota</taxon>
        <taxon>Metazoa</taxon>
        <taxon>Ecdysozoa</taxon>
        <taxon>Nematoda</taxon>
        <taxon>Chromadorea</taxon>
        <taxon>Rhabditida</taxon>
        <taxon>Tylenchina</taxon>
        <taxon>Tylenchomorpha</taxon>
        <taxon>Tylenchoidea</taxon>
        <taxon>Heteroderidae</taxon>
        <taxon>Heteroderinae</taxon>
        <taxon>Heterodera</taxon>
    </lineage>
</organism>
<comment type="caution">
    <text evidence="2">The sequence shown here is derived from an EMBL/GenBank/DDBJ whole genome shotgun (WGS) entry which is preliminary data.</text>
</comment>
<reference evidence="2 3" key="1">
    <citation type="submission" date="2024-10" db="EMBL/GenBank/DDBJ databases">
        <authorList>
            <person name="Kim D."/>
        </authorList>
    </citation>
    <scope>NUCLEOTIDE SEQUENCE [LARGE SCALE GENOMIC DNA]</scope>
    <source>
        <strain evidence="2">Taebaek</strain>
    </source>
</reference>